<evidence type="ECO:0000313" key="1">
    <source>
        <dbReference type="EMBL" id="CAK0843742.1"/>
    </source>
</evidence>
<reference evidence="1" key="1">
    <citation type="submission" date="2023-10" db="EMBL/GenBank/DDBJ databases">
        <authorList>
            <person name="Chen Y."/>
            <person name="Shah S."/>
            <person name="Dougan E. K."/>
            <person name="Thang M."/>
            <person name="Chan C."/>
        </authorList>
    </citation>
    <scope>NUCLEOTIDE SEQUENCE [LARGE SCALE GENOMIC DNA]</scope>
</reference>
<organism evidence="1 2">
    <name type="scientific">Prorocentrum cordatum</name>
    <dbReference type="NCBI Taxonomy" id="2364126"/>
    <lineage>
        <taxon>Eukaryota</taxon>
        <taxon>Sar</taxon>
        <taxon>Alveolata</taxon>
        <taxon>Dinophyceae</taxon>
        <taxon>Prorocentrales</taxon>
        <taxon>Prorocentraceae</taxon>
        <taxon>Prorocentrum</taxon>
    </lineage>
</organism>
<comment type="caution">
    <text evidence="1">The sequence shown here is derived from an EMBL/GenBank/DDBJ whole genome shotgun (WGS) entry which is preliminary data.</text>
</comment>
<proteinExistence type="predicted"/>
<name>A0ABN9TDE6_9DINO</name>
<gene>
    <name evidence="1" type="ORF">PCOR1329_LOCUS37993</name>
</gene>
<sequence>MAEPREAKLRKLDAFRRRLPHLSASALSQLLTELVRDAAIVPELYARTAIRQARDVVNNEPTPFGPIHRSVNVHAVGGGCSKINVVHPLALLWKALTLSQEFSEFVRRRFDAAPSTPERPWSVILNSDEVTPGNPLSTSNERKLQVIYFSFAEFGANALSHEEAWFTIMAERSVHIKKVCAGMSQAFSAIIGSLFDGSGTNMRTGGAELPLHGGNARIFAKLGAVVQDGGAHKLTWHSRGDGALRLCLLCHHLFTDKSKVCDEDGTHLLRCNVMRHEDLALATGDQVRRAARFLEANAAVRSKPELTHLEMALGMTHHPHALLLNRALDEYVDPCEAFVQDWMHGLFVDGVYNVTVYLLLEECITNGRKDIYAMVGGCIASWYFPGRIGHKSSSRHFADIFSSDKKDKHRNAAHIKCQASELLSISGVLALFVQRVLLKSNTCNDACVAFLALSDVVDFVRSANRGTVTSDVLAGAVRTFLARFTSVWGFEWLTPKFSALRAFLAPRGQVMGPSC</sequence>
<protein>
    <submittedName>
        <fullName evidence="1">Uncharacterized protein</fullName>
    </submittedName>
</protein>
<keyword evidence="2" id="KW-1185">Reference proteome</keyword>
<dbReference type="Proteomes" id="UP001189429">
    <property type="component" value="Unassembled WGS sequence"/>
</dbReference>
<dbReference type="EMBL" id="CAUYUJ010014604">
    <property type="protein sequence ID" value="CAK0843742.1"/>
    <property type="molecule type" value="Genomic_DNA"/>
</dbReference>
<accession>A0ABN9TDE6</accession>
<evidence type="ECO:0000313" key="2">
    <source>
        <dbReference type="Proteomes" id="UP001189429"/>
    </source>
</evidence>